<evidence type="ECO:0000313" key="2">
    <source>
        <dbReference type="EMBL" id="MXU91686.1"/>
    </source>
</evidence>
<evidence type="ECO:0008006" key="3">
    <source>
        <dbReference type="Google" id="ProtNLM"/>
    </source>
</evidence>
<keyword evidence="1" id="KW-0732">Signal</keyword>
<proteinExistence type="predicted"/>
<evidence type="ECO:0000256" key="1">
    <source>
        <dbReference type="SAM" id="SignalP"/>
    </source>
</evidence>
<dbReference type="EMBL" id="GIFC01009603">
    <property type="protein sequence ID" value="MXU91686.1"/>
    <property type="molecule type" value="Transcribed_RNA"/>
</dbReference>
<feature type="signal peptide" evidence="1">
    <location>
        <begin position="1"/>
        <end position="16"/>
    </location>
</feature>
<dbReference type="AlphaFoldDB" id="A0A6B0UPX5"/>
<feature type="chain" id="PRO_5025458100" description="Secreted protein" evidence="1">
    <location>
        <begin position="17"/>
        <end position="124"/>
    </location>
</feature>
<sequence length="124" mass="12966">MTVSLMTVSLMSVATAVFMMSVAMAVSMMSVAVPVSVMSVGVTASIVAVNDSRGTMQGTRVVAGTLAVVMNRVMHGNRHMVGAVFGLVIRNGQWYGKQPSSTSEECGSGRKLDQLAGLTLLRAQ</sequence>
<organism evidence="2">
    <name type="scientific">Ixodes ricinus</name>
    <name type="common">Common tick</name>
    <name type="synonym">Acarus ricinus</name>
    <dbReference type="NCBI Taxonomy" id="34613"/>
    <lineage>
        <taxon>Eukaryota</taxon>
        <taxon>Metazoa</taxon>
        <taxon>Ecdysozoa</taxon>
        <taxon>Arthropoda</taxon>
        <taxon>Chelicerata</taxon>
        <taxon>Arachnida</taxon>
        <taxon>Acari</taxon>
        <taxon>Parasitiformes</taxon>
        <taxon>Ixodida</taxon>
        <taxon>Ixodoidea</taxon>
        <taxon>Ixodidae</taxon>
        <taxon>Ixodinae</taxon>
        <taxon>Ixodes</taxon>
    </lineage>
</organism>
<name>A0A6B0UPX5_IXORI</name>
<reference evidence="2" key="1">
    <citation type="submission" date="2019-12" db="EMBL/GenBank/DDBJ databases">
        <title>An insight into the sialome of adult female Ixodes ricinus ticks feeding for 6 days.</title>
        <authorList>
            <person name="Perner J."/>
            <person name="Ribeiro J.M.C."/>
        </authorList>
    </citation>
    <scope>NUCLEOTIDE SEQUENCE</scope>
    <source>
        <strain evidence="2">Semi-engorged</strain>
        <tissue evidence="2">Salivary glands</tissue>
    </source>
</reference>
<accession>A0A6B0UPX5</accession>
<protein>
    <recommendedName>
        <fullName evidence="3">Secreted protein</fullName>
    </recommendedName>
</protein>